<organism evidence="2 3">
    <name type="scientific">Pleurodeles waltl</name>
    <name type="common">Iberian ribbed newt</name>
    <dbReference type="NCBI Taxonomy" id="8319"/>
    <lineage>
        <taxon>Eukaryota</taxon>
        <taxon>Metazoa</taxon>
        <taxon>Chordata</taxon>
        <taxon>Craniata</taxon>
        <taxon>Vertebrata</taxon>
        <taxon>Euteleostomi</taxon>
        <taxon>Amphibia</taxon>
        <taxon>Batrachia</taxon>
        <taxon>Caudata</taxon>
        <taxon>Salamandroidea</taxon>
        <taxon>Salamandridae</taxon>
        <taxon>Pleurodelinae</taxon>
        <taxon>Pleurodeles</taxon>
    </lineage>
</organism>
<dbReference type="Proteomes" id="UP001066276">
    <property type="component" value="Chromosome 5"/>
</dbReference>
<proteinExistence type="predicted"/>
<dbReference type="AlphaFoldDB" id="A0AAV7S2T5"/>
<accession>A0AAV7S2T5</accession>
<evidence type="ECO:0000256" key="1">
    <source>
        <dbReference type="SAM" id="MobiDB-lite"/>
    </source>
</evidence>
<name>A0AAV7S2T5_PLEWA</name>
<keyword evidence="3" id="KW-1185">Reference proteome</keyword>
<feature type="compositionally biased region" description="Polar residues" evidence="1">
    <location>
        <begin position="25"/>
        <end position="38"/>
    </location>
</feature>
<reference evidence="2" key="1">
    <citation type="journal article" date="2022" name="bioRxiv">
        <title>Sequencing and chromosome-scale assembly of the giantPleurodeles waltlgenome.</title>
        <authorList>
            <person name="Brown T."/>
            <person name="Elewa A."/>
            <person name="Iarovenko S."/>
            <person name="Subramanian E."/>
            <person name="Araus A.J."/>
            <person name="Petzold A."/>
            <person name="Susuki M."/>
            <person name="Suzuki K.-i.T."/>
            <person name="Hayashi T."/>
            <person name="Toyoda A."/>
            <person name="Oliveira C."/>
            <person name="Osipova E."/>
            <person name="Leigh N.D."/>
            <person name="Simon A."/>
            <person name="Yun M.H."/>
        </authorList>
    </citation>
    <scope>NUCLEOTIDE SEQUENCE</scope>
    <source>
        <strain evidence="2">20211129_DDA</strain>
        <tissue evidence="2">Liver</tissue>
    </source>
</reference>
<feature type="region of interest" description="Disordered" evidence="1">
    <location>
        <begin position="1"/>
        <end position="42"/>
    </location>
</feature>
<sequence>MWGRGEPPPRLRAPGEPLRLKTRGCDSTPSAGPQSSRRVTGPPGLFVRSLLGIWGSRMLEGSPGPFAWRSFCSSLSEGRSRVRSNATPPSQ</sequence>
<dbReference type="EMBL" id="JANPWB010000009">
    <property type="protein sequence ID" value="KAJ1158302.1"/>
    <property type="molecule type" value="Genomic_DNA"/>
</dbReference>
<evidence type="ECO:0000313" key="3">
    <source>
        <dbReference type="Proteomes" id="UP001066276"/>
    </source>
</evidence>
<gene>
    <name evidence="2" type="ORF">NDU88_010994</name>
</gene>
<feature type="compositionally biased region" description="Pro residues" evidence="1">
    <location>
        <begin position="1"/>
        <end position="11"/>
    </location>
</feature>
<protein>
    <submittedName>
        <fullName evidence="2">Uncharacterized protein</fullName>
    </submittedName>
</protein>
<comment type="caution">
    <text evidence="2">The sequence shown here is derived from an EMBL/GenBank/DDBJ whole genome shotgun (WGS) entry which is preliminary data.</text>
</comment>
<evidence type="ECO:0000313" key="2">
    <source>
        <dbReference type="EMBL" id="KAJ1158302.1"/>
    </source>
</evidence>